<dbReference type="PANTHER" id="PTHR34407">
    <property type="entry name" value="EXPRESSED PROTEIN"/>
    <property type="match status" value="1"/>
</dbReference>
<evidence type="ECO:0000313" key="3">
    <source>
        <dbReference type="Proteomes" id="UP000293162"/>
    </source>
</evidence>
<evidence type="ECO:0000313" key="2">
    <source>
        <dbReference type="EMBL" id="RYU97179.1"/>
    </source>
</evidence>
<dbReference type="Proteomes" id="UP000293162">
    <property type="component" value="Unassembled WGS sequence"/>
</dbReference>
<dbReference type="Gene3D" id="2.60.120.260">
    <property type="entry name" value="Galactose-binding domain-like"/>
    <property type="match status" value="1"/>
</dbReference>
<dbReference type="Gene3D" id="3.40.50.1820">
    <property type="entry name" value="alpha/beta hydrolase"/>
    <property type="match status" value="1"/>
</dbReference>
<dbReference type="SUPFAM" id="SSF52266">
    <property type="entry name" value="SGNH hydrolase"/>
    <property type="match status" value="1"/>
</dbReference>
<gene>
    <name evidence="2" type="ORF">EWM59_02485</name>
</gene>
<dbReference type="PANTHER" id="PTHR34407:SF1">
    <property type="entry name" value="SGNH HYDROLASE-TYPE ESTERASE DOMAIN-CONTAINING PROTEIN"/>
    <property type="match status" value="1"/>
</dbReference>
<organism evidence="2 3">
    <name type="scientific">Emticicia agri</name>
    <dbReference type="NCBI Taxonomy" id="2492393"/>
    <lineage>
        <taxon>Bacteria</taxon>
        <taxon>Pseudomonadati</taxon>
        <taxon>Bacteroidota</taxon>
        <taxon>Cytophagia</taxon>
        <taxon>Cytophagales</taxon>
        <taxon>Leadbetterellaceae</taxon>
        <taxon>Emticicia</taxon>
    </lineage>
</organism>
<dbReference type="InterPro" id="IPR013830">
    <property type="entry name" value="SGNH_hydro"/>
</dbReference>
<dbReference type="Gene3D" id="3.40.50.1110">
    <property type="entry name" value="SGNH hydrolase"/>
    <property type="match status" value="1"/>
</dbReference>
<sequence>MLNRYSFNWVIQLILITQISFSLFAQNITSQKTENWHGFQKVSFLLDGTPAHYVKPNKPMPGSPWIWRAYFADWHIDMDSILLEKGFHVAYINTDNRYGDPQAMLKWDDFYKYLTKNLSFAPKVALEGISRGALYVYAWAKRNPEKVSCIYTETPVCDFKSWPGGKGKSKRNEQEWKQLLEVYSFTEEKALAYDDNPLDHLEGLAAHKVPLLHIIGLKDKLVPVEENTFPLVERYQKLGGTAYVYSMSRGPQTLEGHHFPIEHPEWWADFVIQHSTPVIQPLPKADYVQLRAGLSHFYQTLQQKQTITVTYLGGSITHNKGWRDKVSKYLQERFPEKSFTFINAGIPSLGSLPHAFRFEQDVLRKGKPDLLFVEAAVNDHTNETDSLTQIRALEGIIRHAKKSNPAIDIVLMSFADPDKTADYQKGFIPLEIMNHEAVANHYQLPSINLAKEIADRLAAREFSWEYDFKDLHPSPFGQEIYYQSMKFLLHEAYKNFLPVNVVLSESIQLTKPLEPKNFEGGKYIAIHEAKIQQGWKIIEKWQPSDGIGTREGFVNCPVLEATSSDAALSLTFTGNAIGIGLVSGPDAGQVLYRIDGGLYKTMDLYTQWSHFLHLPWYKLFAAGLTDKKHTLQLKVSSSKNPQSKGNACRIVYFLVNSTEK</sequence>
<protein>
    <submittedName>
        <fullName evidence="2">SGNH/GDSL hydrolase family protein</fullName>
    </submittedName>
</protein>
<dbReference type="InterPro" id="IPR036514">
    <property type="entry name" value="SGNH_hydro_sf"/>
</dbReference>
<dbReference type="GO" id="GO:0016788">
    <property type="term" value="F:hydrolase activity, acting on ester bonds"/>
    <property type="evidence" value="ECO:0007669"/>
    <property type="project" value="UniProtKB-ARBA"/>
</dbReference>
<keyword evidence="2" id="KW-0378">Hydrolase</keyword>
<dbReference type="Pfam" id="PF13472">
    <property type="entry name" value="Lipase_GDSL_2"/>
    <property type="match status" value="1"/>
</dbReference>
<comment type="caution">
    <text evidence="2">The sequence shown here is derived from an EMBL/GenBank/DDBJ whole genome shotgun (WGS) entry which is preliminary data.</text>
</comment>
<name>A0A4Q5M4X8_9BACT</name>
<keyword evidence="3" id="KW-1185">Reference proteome</keyword>
<dbReference type="EMBL" id="SEWF01000003">
    <property type="protein sequence ID" value="RYU97179.1"/>
    <property type="molecule type" value="Genomic_DNA"/>
</dbReference>
<dbReference type="OrthoDB" id="9796689at2"/>
<feature type="domain" description="SGNH hydrolase-type esterase" evidence="1">
    <location>
        <begin position="312"/>
        <end position="480"/>
    </location>
</feature>
<dbReference type="InterPro" id="IPR029058">
    <property type="entry name" value="AB_hydrolase_fold"/>
</dbReference>
<dbReference type="RefSeq" id="WP_130019374.1">
    <property type="nucleotide sequence ID" value="NZ_SEWF01000003.1"/>
</dbReference>
<accession>A0A4Q5M4X8</accession>
<evidence type="ECO:0000259" key="1">
    <source>
        <dbReference type="Pfam" id="PF13472"/>
    </source>
</evidence>
<dbReference type="SUPFAM" id="SSF53474">
    <property type="entry name" value="alpha/beta-Hydrolases"/>
    <property type="match status" value="1"/>
</dbReference>
<reference evidence="2 3" key="1">
    <citation type="submission" date="2019-02" db="EMBL/GenBank/DDBJ databases">
        <title>Bacterial novel species Emticicia sp. 17J42-9 isolated from soil.</title>
        <authorList>
            <person name="Jung H.-Y."/>
        </authorList>
    </citation>
    <scope>NUCLEOTIDE SEQUENCE [LARGE SCALE GENOMIC DNA]</scope>
    <source>
        <strain evidence="2 3">17J42-9</strain>
    </source>
</reference>
<proteinExistence type="predicted"/>
<dbReference type="CDD" id="cd00229">
    <property type="entry name" value="SGNH_hydrolase"/>
    <property type="match status" value="1"/>
</dbReference>
<dbReference type="AlphaFoldDB" id="A0A4Q5M4X8"/>